<gene>
    <name evidence="2" type="ORF">Pmani_034253</name>
</gene>
<evidence type="ECO:0000313" key="3">
    <source>
        <dbReference type="Proteomes" id="UP001292094"/>
    </source>
</evidence>
<dbReference type="PANTHER" id="PTHR23278">
    <property type="entry name" value="SIDESTEP PROTEIN"/>
    <property type="match status" value="1"/>
</dbReference>
<dbReference type="Pfam" id="PF07686">
    <property type="entry name" value="V-set"/>
    <property type="match status" value="1"/>
</dbReference>
<comment type="caution">
    <text evidence="2">The sequence shown here is derived from an EMBL/GenBank/DDBJ whole genome shotgun (WGS) entry which is preliminary data.</text>
</comment>
<dbReference type="AlphaFoldDB" id="A0AAE1NPR3"/>
<evidence type="ECO:0000259" key="1">
    <source>
        <dbReference type="PROSITE" id="PS50835"/>
    </source>
</evidence>
<evidence type="ECO:0000313" key="2">
    <source>
        <dbReference type="EMBL" id="KAK4293020.1"/>
    </source>
</evidence>
<dbReference type="InterPro" id="IPR013783">
    <property type="entry name" value="Ig-like_fold"/>
</dbReference>
<dbReference type="EMBL" id="JAWZYT010004659">
    <property type="protein sequence ID" value="KAK4293020.1"/>
    <property type="molecule type" value="Genomic_DNA"/>
</dbReference>
<sequence length="152" mass="17364">MDGLETLIAYSREGLEVTAVEGGTAALPCDFQHPKDDSVFLILWFKDNLTTPIYNYDLRPGAVRKRWEDETVLGSRSVLDVSQSPAHLNLKDVKASDAGRYRCRVDFRTQPTKTTRVELRVIGERHCLMCYISNECIDKTIGHPVFRQPEEY</sequence>
<dbReference type="InterPro" id="IPR007110">
    <property type="entry name" value="Ig-like_dom"/>
</dbReference>
<dbReference type="PROSITE" id="PS50835">
    <property type="entry name" value="IG_LIKE"/>
    <property type="match status" value="1"/>
</dbReference>
<reference evidence="2" key="1">
    <citation type="submission" date="2023-11" db="EMBL/GenBank/DDBJ databases">
        <title>Genome assemblies of two species of porcelain crab, Petrolisthes cinctipes and Petrolisthes manimaculis (Anomura: Porcellanidae).</title>
        <authorList>
            <person name="Angst P."/>
        </authorList>
    </citation>
    <scope>NUCLEOTIDE SEQUENCE</scope>
    <source>
        <strain evidence="2">PB745_02</strain>
        <tissue evidence="2">Gill</tissue>
    </source>
</reference>
<dbReference type="SUPFAM" id="SSF48726">
    <property type="entry name" value="Immunoglobulin"/>
    <property type="match status" value="1"/>
</dbReference>
<dbReference type="InterPro" id="IPR013106">
    <property type="entry name" value="Ig_V-set"/>
</dbReference>
<name>A0AAE1NPR3_9EUCA</name>
<dbReference type="Proteomes" id="UP001292094">
    <property type="component" value="Unassembled WGS sequence"/>
</dbReference>
<dbReference type="SMART" id="SM00409">
    <property type="entry name" value="IG"/>
    <property type="match status" value="1"/>
</dbReference>
<feature type="domain" description="Ig-like" evidence="1">
    <location>
        <begin position="5"/>
        <end position="120"/>
    </location>
</feature>
<organism evidence="2 3">
    <name type="scientific">Petrolisthes manimaculis</name>
    <dbReference type="NCBI Taxonomy" id="1843537"/>
    <lineage>
        <taxon>Eukaryota</taxon>
        <taxon>Metazoa</taxon>
        <taxon>Ecdysozoa</taxon>
        <taxon>Arthropoda</taxon>
        <taxon>Crustacea</taxon>
        <taxon>Multicrustacea</taxon>
        <taxon>Malacostraca</taxon>
        <taxon>Eumalacostraca</taxon>
        <taxon>Eucarida</taxon>
        <taxon>Decapoda</taxon>
        <taxon>Pleocyemata</taxon>
        <taxon>Anomura</taxon>
        <taxon>Galatheoidea</taxon>
        <taxon>Porcellanidae</taxon>
        <taxon>Petrolisthes</taxon>
    </lineage>
</organism>
<keyword evidence="3" id="KW-1185">Reference proteome</keyword>
<dbReference type="InterPro" id="IPR003599">
    <property type="entry name" value="Ig_sub"/>
</dbReference>
<dbReference type="PANTHER" id="PTHR23278:SF19">
    <property type="entry name" value="OBSCURIN"/>
    <property type="match status" value="1"/>
</dbReference>
<accession>A0AAE1NPR3</accession>
<dbReference type="InterPro" id="IPR036179">
    <property type="entry name" value="Ig-like_dom_sf"/>
</dbReference>
<proteinExistence type="predicted"/>
<dbReference type="Gene3D" id="2.60.40.10">
    <property type="entry name" value="Immunoglobulins"/>
    <property type="match status" value="1"/>
</dbReference>
<protein>
    <recommendedName>
        <fullName evidence="1">Ig-like domain-containing protein</fullName>
    </recommendedName>
</protein>